<comment type="caution">
    <text evidence="2">The sequence shown here is derived from an EMBL/GenBank/DDBJ whole genome shotgun (WGS) entry which is preliminary data.</text>
</comment>
<sequence length="80" mass="8270">MARFALLIATVAVAVAVAQVNANCRFRFNGPNRSSQELCLAEGSTHIITLDGVSVSYTIGSWCGSLTVNSGKGINVNGLG</sequence>
<feature type="signal peptide" evidence="1">
    <location>
        <begin position="1"/>
        <end position="18"/>
    </location>
</feature>
<reference evidence="2 3" key="1">
    <citation type="submission" date="2018-11" db="EMBL/GenBank/DDBJ databases">
        <title>Genome sequence and assembly of Colletotrichum spinosum.</title>
        <authorList>
            <person name="Gan P."/>
            <person name="Shirasu K."/>
        </authorList>
    </citation>
    <scope>NUCLEOTIDE SEQUENCE [LARGE SCALE GENOMIC DNA]</scope>
    <source>
        <strain evidence="2 3">CBS 515.97</strain>
    </source>
</reference>
<organism evidence="2 3">
    <name type="scientific">Colletotrichum spinosum</name>
    <dbReference type="NCBI Taxonomy" id="1347390"/>
    <lineage>
        <taxon>Eukaryota</taxon>
        <taxon>Fungi</taxon>
        <taxon>Dikarya</taxon>
        <taxon>Ascomycota</taxon>
        <taxon>Pezizomycotina</taxon>
        <taxon>Sordariomycetes</taxon>
        <taxon>Hypocreomycetidae</taxon>
        <taxon>Glomerellales</taxon>
        <taxon>Glomerellaceae</taxon>
        <taxon>Colletotrichum</taxon>
        <taxon>Colletotrichum orbiculare species complex</taxon>
    </lineage>
</organism>
<gene>
    <name evidence="2" type="ORF">C8035_v003787</name>
</gene>
<dbReference type="Proteomes" id="UP000295083">
    <property type="component" value="Unassembled WGS sequence"/>
</dbReference>
<protein>
    <submittedName>
        <fullName evidence="2">Uncharacterized protein</fullName>
    </submittedName>
</protein>
<evidence type="ECO:0000256" key="1">
    <source>
        <dbReference type="SAM" id="SignalP"/>
    </source>
</evidence>
<keyword evidence="1" id="KW-0732">Signal</keyword>
<evidence type="ECO:0000313" key="3">
    <source>
        <dbReference type="Proteomes" id="UP000295083"/>
    </source>
</evidence>
<proteinExistence type="predicted"/>
<evidence type="ECO:0000313" key="2">
    <source>
        <dbReference type="EMBL" id="TDZ29900.1"/>
    </source>
</evidence>
<keyword evidence="3" id="KW-1185">Reference proteome</keyword>
<accession>A0A4R8PZL2</accession>
<dbReference type="EMBL" id="QAPG01000162">
    <property type="protein sequence ID" value="TDZ29900.1"/>
    <property type="molecule type" value="Genomic_DNA"/>
</dbReference>
<dbReference type="AlphaFoldDB" id="A0A4R8PZL2"/>
<feature type="chain" id="PRO_5020267833" evidence="1">
    <location>
        <begin position="19"/>
        <end position="80"/>
    </location>
</feature>
<name>A0A4R8PZL2_9PEZI</name>